<evidence type="ECO:0000313" key="3">
    <source>
        <dbReference type="EMBL" id="CAB1369905.1"/>
    </source>
</evidence>
<dbReference type="KEGG" id="doe:DENOEST_2740"/>
<dbReference type="PROSITE" id="PS51898">
    <property type="entry name" value="TYR_RECOMBINASE"/>
    <property type="match status" value="1"/>
</dbReference>
<evidence type="ECO:0000259" key="2">
    <source>
        <dbReference type="PROSITE" id="PS51898"/>
    </source>
</evidence>
<evidence type="ECO:0000313" key="4">
    <source>
        <dbReference type="Proteomes" id="UP000515733"/>
    </source>
</evidence>
<name>A0A6S6Y0A4_9PROT</name>
<dbReference type="GO" id="GO:0015074">
    <property type="term" value="P:DNA integration"/>
    <property type="evidence" value="ECO:0007669"/>
    <property type="project" value="InterPro"/>
</dbReference>
<dbReference type="GO" id="GO:0003677">
    <property type="term" value="F:DNA binding"/>
    <property type="evidence" value="ECO:0007669"/>
    <property type="project" value="InterPro"/>
</dbReference>
<dbReference type="EMBL" id="LR778301">
    <property type="protein sequence ID" value="CAB1369905.1"/>
    <property type="molecule type" value="Genomic_DNA"/>
</dbReference>
<dbReference type="Proteomes" id="UP000515733">
    <property type="component" value="Chromosome"/>
</dbReference>
<gene>
    <name evidence="3" type="ORF">DENOEST_2740</name>
</gene>
<dbReference type="InterPro" id="IPR013762">
    <property type="entry name" value="Integrase-like_cat_sf"/>
</dbReference>
<sequence>MNLIGHVESKGHTPDGIWAVADKWFEAYGLASDFRHLVNTAQISTFCGGLGNFLDEIRRPESIKLLNAWKLASPAAASLSQLAAVANESPGIPAEFSAYSDTRSARSHLGTSLKQCYLLALFITRYPEGDKNNAWLANLRLWLLVHAYQRSLNDSVLLDQNHRRVADTLRICCEGISRGIVSPWFQVLQGVRTSSNDWAALNSQIRGGANVLRENKTFPDGAKNLLQAIAAITTDDVLPIDDTPSPSIWAIPPSHKTSAEANRQVFLDEEEAVDLPPASFLPGDDESGDLIKIETPENISLSQGQQLERSVLLYSSEDQQYLPWSWSRPNPHEAARLISWLQQEITSDNEAARLTRALAWVSVVLGRSFRRTLSLGIGNDCTDEWRLHPEGYFHRRPPTRYSGWHPQTEAERRWVSPSLSHLELAPPPEIAETLIEAIKKLPASTRLQDLWATTGSQATPEQMCAGHLAEISSRLTPAMLAGMLPQQSYLIQRSPNFARLISSSPGSGLPGACGYGYWDSKETYEAFNTVAGTAPLALPEEVAHARALGSNLCPIEALLLGSLENAARTVNHLRELDDPIQFHNAFVAFTVVMLLAATGGRPIRDPFESLRFFDFEERFVYVEDKVFDGIHQGRLVPLPEAVSQFLQDRYLPHLSVLASGLMTNAPSLAGEVHLLTNNPSGHLPLFFFLGEDAKGLQWRSVSESEIAGLGLFDWPLPLNLFRHRLSRDLRIRGVDPEIIDAILGHAEAGCLTHSDYGLRVWEEDMTLVRPFINAAFDALCMPAVKSWDSQPLIIVGQEYCTLRRERFGIEARSWKRRERVRKTISDAKQLVREFLDGRKIEELSPDETDALSKLLLLNHSGLPHPNGHLRYRYLVRLIERTWRLRNKRVALRRRYFRPDEATPFTDAAPRSNTTFCALKALLADIERSQGRRPGQLMSISFGVLHLCLETRVANSTILSDVLNGRNFRLVSLNQRPFLEYAVGLTRQQANAAVSRFPLTWHTANYLHAALTARVRGKIEDQDTETLNSTHEGRGSAVIPAALAPLTQKVANHMGLTAATSMDQLIDAICRIVDQCNARQFPGVMAAYLGGRLKCSALGWHDWTRLVTGKQFEFVQGEDKPPHISEFSTGAVCPKKAVRGTVLELQKNAKELFRQINSLLLNNPQANSRTSTRRQQVAKDCAEAIRSKEGQTASAITLIAWWVHSKIFTGRTRERQALTSIARYLTALAPGFQEIAYDVDLFDMSDDDMTILYCNVMESRRVEDKAYVAKQLISFHRYARSEFGIADPDWAELPEFQAATPAAPCVIAEHEYQEALRQLFHDSGTLMHLRFARCLALLCGYRFALRPGESWGLLRRDWIHTDNEIIVLVRDNRHRTIKTRAGRRQVPLLFPLSPLEKQIVEQWQLELESQFGIDDRGPLFFDEKNPSQPIDREQLLRPINQVLKRVTGNPDVSLHDARHSAACNTALLLNEKALPGWQSFFENDGRVDIERELLGTRGPTRRKSWALARYVGHSHPSTTFGNYIHFLDGWLEQRLELNPGPRPLKPPAHLVDLDALPVRESTQSLAAPDLSEACTPAQVLRYARLLSRGLDPERAAAAQGVSQPIAKDVWHLLMTLSQRGKFSRTAMGEGPQSNRRPLEFIQRIRDNAWKRLLDVASEINAATTSALSNIAVDELCVMLSSRWQFVVWQPHQLAAAREIADQLATHDGHRYYRMLATIGCSKDLKEAAQIYGFELESIDVATGRGSQVQLGTVDLQGGIYRVDQRCALIFLENKFAPVRNAMELFLMAIALWAAGRKGLPSSPLN</sequence>
<proteinExistence type="predicted"/>
<accession>A0A6S6Y0A4</accession>
<dbReference type="InterPro" id="IPR011010">
    <property type="entry name" value="DNA_brk_join_enz"/>
</dbReference>
<organism evidence="3 4">
    <name type="scientific">Denitratisoma oestradiolicum</name>
    <dbReference type="NCBI Taxonomy" id="311182"/>
    <lineage>
        <taxon>Bacteria</taxon>
        <taxon>Pseudomonadati</taxon>
        <taxon>Pseudomonadota</taxon>
        <taxon>Betaproteobacteria</taxon>
        <taxon>Nitrosomonadales</taxon>
        <taxon>Sterolibacteriaceae</taxon>
        <taxon>Denitratisoma</taxon>
    </lineage>
</organism>
<evidence type="ECO:0000256" key="1">
    <source>
        <dbReference type="ARBA" id="ARBA00023172"/>
    </source>
</evidence>
<dbReference type="SUPFAM" id="SSF56349">
    <property type="entry name" value="DNA breaking-rejoining enzymes"/>
    <property type="match status" value="1"/>
</dbReference>
<protein>
    <recommendedName>
        <fullName evidence="2">Tyr recombinase domain-containing protein</fullName>
    </recommendedName>
</protein>
<dbReference type="GO" id="GO:0006310">
    <property type="term" value="P:DNA recombination"/>
    <property type="evidence" value="ECO:0007669"/>
    <property type="project" value="UniProtKB-KW"/>
</dbReference>
<keyword evidence="4" id="KW-1185">Reference proteome</keyword>
<dbReference type="OrthoDB" id="6125299at2"/>
<reference evidence="3 4" key="1">
    <citation type="submission" date="2020-03" db="EMBL/GenBank/DDBJ databases">
        <authorList>
            <consortium name="Genoscope - CEA"/>
            <person name="William W."/>
        </authorList>
    </citation>
    <scope>NUCLEOTIDE SEQUENCE [LARGE SCALE GENOMIC DNA]</scope>
    <source>
        <strain evidence="4">DSM 16959</strain>
    </source>
</reference>
<dbReference type="RefSeq" id="WP_145772067.1">
    <property type="nucleotide sequence ID" value="NZ_LR778301.1"/>
</dbReference>
<dbReference type="Gene3D" id="1.10.443.10">
    <property type="entry name" value="Intergrase catalytic core"/>
    <property type="match status" value="1"/>
</dbReference>
<dbReference type="CDD" id="cd00397">
    <property type="entry name" value="DNA_BRE_C"/>
    <property type="match status" value="1"/>
</dbReference>
<feature type="domain" description="Tyr recombinase" evidence="2">
    <location>
        <begin position="1301"/>
        <end position="1535"/>
    </location>
</feature>
<keyword evidence="1" id="KW-0233">DNA recombination</keyword>
<dbReference type="InterPro" id="IPR002104">
    <property type="entry name" value="Integrase_catalytic"/>
</dbReference>